<gene>
    <name evidence="2" type="ORF">B0T21DRAFT_416019</name>
</gene>
<dbReference type="Proteomes" id="UP001172159">
    <property type="component" value="Unassembled WGS sequence"/>
</dbReference>
<accession>A0AA40DR76</accession>
<dbReference type="AlphaFoldDB" id="A0AA40DR76"/>
<evidence type="ECO:0000313" key="3">
    <source>
        <dbReference type="Proteomes" id="UP001172159"/>
    </source>
</evidence>
<evidence type="ECO:0000256" key="1">
    <source>
        <dbReference type="SAM" id="SignalP"/>
    </source>
</evidence>
<keyword evidence="1" id="KW-0732">Signal</keyword>
<protein>
    <submittedName>
        <fullName evidence="2">Uncharacterized protein</fullName>
    </submittedName>
</protein>
<evidence type="ECO:0000313" key="2">
    <source>
        <dbReference type="EMBL" id="KAK0710466.1"/>
    </source>
</evidence>
<sequence length="80" mass="8405">MKFQYLLTILGATVTMAAPPKGLGLEPVDNGLELRPLDNVLKPVDKESEGGCIPASCTSFGCCSGGCGYWCRACGIDFNC</sequence>
<name>A0AA40DR76_9PEZI</name>
<keyword evidence="3" id="KW-1185">Reference proteome</keyword>
<organism evidence="2 3">
    <name type="scientific">Apiosordaria backusii</name>
    <dbReference type="NCBI Taxonomy" id="314023"/>
    <lineage>
        <taxon>Eukaryota</taxon>
        <taxon>Fungi</taxon>
        <taxon>Dikarya</taxon>
        <taxon>Ascomycota</taxon>
        <taxon>Pezizomycotina</taxon>
        <taxon>Sordariomycetes</taxon>
        <taxon>Sordariomycetidae</taxon>
        <taxon>Sordariales</taxon>
        <taxon>Lasiosphaeriaceae</taxon>
        <taxon>Apiosordaria</taxon>
    </lineage>
</organism>
<comment type="caution">
    <text evidence="2">The sequence shown here is derived from an EMBL/GenBank/DDBJ whole genome shotgun (WGS) entry which is preliminary data.</text>
</comment>
<feature type="signal peptide" evidence="1">
    <location>
        <begin position="1"/>
        <end position="17"/>
    </location>
</feature>
<feature type="chain" id="PRO_5041436998" evidence="1">
    <location>
        <begin position="18"/>
        <end position="80"/>
    </location>
</feature>
<dbReference type="EMBL" id="JAUKTV010000017">
    <property type="protein sequence ID" value="KAK0710466.1"/>
    <property type="molecule type" value="Genomic_DNA"/>
</dbReference>
<proteinExistence type="predicted"/>
<reference evidence="2" key="1">
    <citation type="submission" date="2023-06" db="EMBL/GenBank/DDBJ databases">
        <title>Genome-scale phylogeny and comparative genomics of the fungal order Sordariales.</title>
        <authorList>
            <consortium name="Lawrence Berkeley National Laboratory"/>
            <person name="Hensen N."/>
            <person name="Bonometti L."/>
            <person name="Westerberg I."/>
            <person name="Brannstrom I.O."/>
            <person name="Guillou S."/>
            <person name="Cros-Aarteil S."/>
            <person name="Calhoun S."/>
            <person name="Haridas S."/>
            <person name="Kuo A."/>
            <person name="Mondo S."/>
            <person name="Pangilinan J."/>
            <person name="Riley R."/>
            <person name="Labutti K."/>
            <person name="Andreopoulos B."/>
            <person name="Lipzen A."/>
            <person name="Chen C."/>
            <person name="Yanf M."/>
            <person name="Daum C."/>
            <person name="Ng V."/>
            <person name="Clum A."/>
            <person name="Steindorff A."/>
            <person name="Ohm R."/>
            <person name="Martin F."/>
            <person name="Silar P."/>
            <person name="Natvig D."/>
            <person name="Lalanne C."/>
            <person name="Gautier V."/>
            <person name="Ament-Velasquez S.L."/>
            <person name="Kruys A."/>
            <person name="Hutchinson M.I."/>
            <person name="Powell A.J."/>
            <person name="Barry K."/>
            <person name="Miller A.N."/>
            <person name="Grigoriev I.V."/>
            <person name="Debuchy R."/>
            <person name="Gladieux P."/>
            <person name="Thoren M.H."/>
            <person name="Johannesson H."/>
        </authorList>
    </citation>
    <scope>NUCLEOTIDE SEQUENCE</scope>
    <source>
        <strain evidence="2">CBS 540.89</strain>
    </source>
</reference>